<dbReference type="KEGG" id="ttd:A3L14_03270"/>
<evidence type="ECO:0000313" key="2">
    <source>
        <dbReference type="EMBL" id="KQH82805.1"/>
    </source>
</evidence>
<dbReference type="OrthoDB" id="93282at2157"/>
<dbReference type="EMBL" id="FOIW01000002">
    <property type="protein sequence ID" value="SEW10818.1"/>
    <property type="molecule type" value="Genomic_DNA"/>
</dbReference>
<evidence type="ECO:0000313" key="1">
    <source>
        <dbReference type="EMBL" id="ASJ11968.1"/>
    </source>
</evidence>
<evidence type="ECO:0000313" key="6">
    <source>
        <dbReference type="Proteomes" id="UP000250136"/>
    </source>
</evidence>
<evidence type="ECO:0000313" key="3">
    <source>
        <dbReference type="EMBL" id="SEW10818.1"/>
    </source>
</evidence>
<sequence>MIKQTRNLLLLVLVTLLIATSVSAEWIPPKDGMTIVLTDEKGRTLKGFSGDYEIQVQVDVATPSGIKTLGHYRIKRSGFWKLDTTRGIVKVANLRKLLPSISEEKRYGVRISVWVIDRENGVLYRGIGSTLLSEKDLQGASKRVNIEILEKESLPKPNHAGWYHYEWRPAEDSWEAEDYVEVPLLIIDNRDGKGKLQGSISLRADYKTEFSATLAYGTNLEAKFKGGDPVKVLSSSVTIYGKKWVPVEGHYYFGDIVDVPKGNMGYIYILAKPYYRHEKEYICAWGMGAYGCSETGRERIDVGIYDVKASKGVNGYIIDGGSSLGSPDFDRTFFRFTKESLQHPLTANKGITLAYMFQAIGGKCGVKFGIGIPVGAIAVAFGAPAPVAGLAASVQYEKAGSVTIDGTIKENGPSVMIHAFKSSQKYKFKAGWFSSCSAEIPMGFYVKSS</sequence>
<dbReference type="PATRIC" id="fig|277988.4.peg.901"/>
<reference evidence="2 4" key="1">
    <citation type="submission" date="2015-08" db="EMBL/GenBank/DDBJ databases">
        <title>Thermococcus thioreducens DSM 14981 genome sequencing.</title>
        <authorList>
            <person name="Hong S.-J."/>
            <person name="Kim M.-C."/>
            <person name="Shin J.-H."/>
        </authorList>
    </citation>
    <scope>NUCLEOTIDE SEQUENCE [LARGE SCALE GENOMIC DNA]</scope>
    <source>
        <strain evidence="2 4">DSM 14981</strain>
    </source>
</reference>
<dbReference type="Proteomes" id="UP000182125">
    <property type="component" value="Unassembled WGS sequence"/>
</dbReference>
<gene>
    <name evidence="1" type="ORF">A3L14_03270</name>
    <name evidence="2" type="ORF">AMR53_04295</name>
    <name evidence="3" type="ORF">SAMN05216170_1622</name>
</gene>
<name>A0A0Q2QS08_9EURY</name>
<dbReference type="AlphaFoldDB" id="A0A0Q2QS08"/>
<evidence type="ECO:0000313" key="4">
    <source>
        <dbReference type="Proteomes" id="UP000051862"/>
    </source>
</evidence>
<reference evidence="1 6" key="2">
    <citation type="submission" date="2016-04" db="EMBL/GenBank/DDBJ databases">
        <title>Complete genome sequence of Thermococcus thioreducens type strain OGL-20P.</title>
        <authorList>
            <person name="Oger P.M."/>
        </authorList>
    </citation>
    <scope>NUCLEOTIDE SEQUENCE [LARGE SCALE GENOMIC DNA]</scope>
    <source>
        <strain evidence="1 6">OGL-20P</strain>
    </source>
</reference>
<dbReference type="Proteomes" id="UP000051862">
    <property type="component" value="Unassembled WGS sequence"/>
</dbReference>
<keyword evidence="6" id="KW-1185">Reference proteome</keyword>
<organism evidence="2 4">
    <name type="scientific">Thermococcus thioreducens</name>
    <dbReference type="NCBI Taxonomy" id="277988"/>
    <lineage>
        <taxon>Archaea</taxon>
        <taxon>Methanobacteriati</taxon>
        <taxon>Methanobacteriota</taxon>
        <taxon>Thermococci</taxon>
        <taxon>Thermococcales</taxon>
        <taxon>Thermococcaceae</taxon>
        <taxon>Thermococcus</taxon>
    </lineage>
</organism>
<dbReference type="EMBL" id="LIXN01000006">
    <property type="protein sequence ID" value="KQH82805.1"/>
    <property type="molecule type" value="Genomic_DNA"/>
</dbReference>
<accession>A0A0Q2QS08</accession>
<dbReference type="EMBL" id="CP015105">
    <property type="protein sequence ID" value="ASJ11968.1"/>
    <property type="molecule type" value="Genomic_DNA"/>
</dbReference>
<protein>
    <submittedName>
        <fullName evidence="2">Uncharacterized protein</fullName>
    </submittedName>
</protein>
<reference evidence="3 5" key="3">
    <citation type="submission" date="2016-10" db="EMBL/GenBank/DDBJ databases">
        <authorList>
            <person name="de Groot N.N."/>
        </authorList>
    </citation>
    <scope>NUCLEOTIDE SEQUENCE [LARGE SCALE GENOMIC DNA]</scope>
    <source>
        <strain evidence="3 5">OGL-20</strain>
    </source>
</reference>
<dbReference type="STRING" id="277988.SAMN05216170_1622"/>
<dbReference type="Proteomes" id="UP000250136">
    <property type="component" value="Chromosome"/>
</dbReference>
<proteinExistence type="predicted"/>
<evidence type="ECO:0000313" key="5">
    <source>
        <dbReference type="Proteomes" id="UP000182125"/>
    </source>
</evidence>